<dbReference type="Proteomes" id="UP001195769">
    <property type="component" value="Unassembled WGS sequence"/>
</dbReference>
<comment type="caution">
    <text evidence="1">The sequence shown here is derived from an EMBL/GenBank/DDBJ whole genome shotgun (WGS) entry which is preliminary data.</text>
</comment>
<keyword evidence="2" id="KW-1185">Reference proteome</keyword>
<dbReference type="RefSeq" id="XP_041222988.1">
    <property type="nucleotide sequence ID" value="XM_041375460.1"/>
</dbReference>
<dbReference type="EMBL" id="JABBWK010000046">
    <property type="protein sequence ID" value="KAG1897412.1"/>
    <property type="molecule type" value="Genomic_DNA"/>
</dbReference>
<accession>A0AAD4E0J7</accession>
<dbReference type="GeneID" id="64669758"/>
<name>A0AAD4E0J7_9AGAM</name>
<sequence length="196" mass="21768">GMNDDYAADQKKTFQLVQEWKVENLYWALGKAFLDDHASDNTGISLHADAHSLKITSTGGQDIWDKLPVEEKASHNALADDVTEHTVGKEVFKILPDEKKWEYLWFLRAGCAMHKEMNAMKAGNVALMAFWLKNDLTPLILLANKDNATVLQHIDLTADGLLATEEHAMKVSTHGGVKAVSLAGDIFNHKDDKKGQ</sequence>
<evidence type="ECO:0000313" key="2">
    <source>
        <dbReference type="Proteomes" id="UP001195769"/>
    </source>
</evidence>
<dbReference type="AlphaFoldDB" id="A0AAD4E0J7"/>
<gene>
    <name evidence="1" type="ORF">F5891DRAFT_957149</name>
</gene>
<evidence type="ECO:0000313" key="1">
    <source>
        <dbReference type="EMBL" id="KAG1897412.1"/>
    </source>
</evidence>
<feature type="non-terminal residue" evidence="1">
    <location>
        <position position="1"/>
    </location>
</feature>
<reference evidence="1" key="1">
    <citation type="journal article" date="2020" name="New Phytol.">
        <title>Comparative genomics reveals dynamic genome evolution in host specialist ectomycorrhizal fungi.</title>
        <authorList>
            <person name="Lofgren L.A."/>
            <person name="Nguyen N.H."/>
            <person name="Vilgalys R."/>
            <person name="Ruytinx J."/>
            <person name="Liao H.L."/>
            <person name="Branco S."/>
            <person name="Kuo A."/>
            <person name="LaButti K."/>
            <person name="Lipzen A."/>
            <person name="Andreopoulos W."/>
            <person name="Pangilinan J."/>
            <person name="Riley R."/>
            <person name="Hundley H."/>
            <person name="Na H."/>
            <person name="Barry K."/>
            <person name="Grigoriev I.V."/>
            <person name="Stajich J.E."/>
            <person name="Kennedy P.G."/>
        </authorList>
    </citation>
    <scope>NUCLEOTIDE SEQUENCE</scope>
    <source>
        <strain evidence="1">FC203</strain>
    </source>
</reference>
<proteinExistence type="predicted"/>
<organism evidence="1 2">
    <name type="scientific">Suillus fuscotomentosus</name>
    <dbReference type="NCBI Taxonomy" id="1912939"/>
    <lineage>
        <taxon>Eukaryota</taxon>
        <taxon>Fungi</taxon>
        <taxon>Dikarya</taxon>
        <taxon>Basidiomycota</taxon>
        <taxon>Agaricomycotina</taxon>
        <taxon>Agaricomycetes</taxon>
        <taxon>Agaricomycetidae</taxon>
        <taxon>Boletales</taxon>
        <taxon>Suillineae</taxon>
        <taxon>Suillaceae</taxon>
        <taxon>Suillus</taxon>
    </lineage>
</organism>
<protein>
    <submittedName>
        <fullName evidence="1">Uncharacterized protein</fullName>
    </submittedName>
</protein>